<dbReference type="AlphaFoldDB" id="A0AAN7YAG2"/>
<evidence type="ECO:0000313" key="1">
    <source>
        <dbReference type="EMBL" id="KAK5085201.1"/>
    </source>
</evidence>
<evidence type="ECO:0000313" key="2">
    <source>
        <dbReference type="Proteomes" id="UP001309876"/>
    </source>
</evidence>
<reference evidence="1 2" key="1">
    <citation type="submission" date="2023-08" db="EMBL/GenBank/DDBJ databases">
        <title>Black Yeasts Isolated from many extreme environments.</title>
        <authorList>
            <person name="Coleine C."/>
            <person name="Stajich J.E."/>
            <person name="Selbmann L."/>
        </authorList>
    </citation>
    <scope>NUCLEOTIDE SEQUENCE [LARGE SCALE GENOMIC DNA]</scope>
    <source>
        <strain evidence="1 2">CCFEE 5910</strain>
    </source>
</reference>
<name>A0AAN7YAG2_9EURO</name>
<dbReference type="Proteomes" id="UP001309876">
    <property type="component" value="Unassembled WGS sequence"/>
</dbReference>
<sequence length="207" mass="23506">MLGNATTTSTNNKHRRPKIEALPPGKCIVAQNSIAHQSSKAASTYGHDVKWGGNDDYYPTSVASLQTLVDAQISITFQDDLTKPCTYARGDSQHRIFFLRKEGPDWTRSRCTESFMPAPQINDRVKRGPTKSRQKKQNIKWTLEKLEPRRRSTSEHLLQEVNRCDPHGYKWCIVAIDNEDPMFTKRTKEVAVFSVILAKASDDPTSR</sequence>
<organism evidence="1 2">
    <name type="scientific">Lithohypha guttulata</name>
    <dbReference type="NCBI Taxonomy" id="1690604"/>
    <lineage>
        <taxon>Eukaryota</taxon>
        <taxon>Fungi</taxon>
        <taxon>Dikarya</taxon>
        <taxon>Ascomycota</taxon>
        <taxon>Pezizomycotina</taxon>
        <taxon>Eurotiomycetes</taxon>
        <taxon>Chaetothyriomycetidae</taxon>
        <taxon>Chaetothyriales</taxon>
        <taxon>Trichomeriaceae</taxon>
        <taxon>Lithohypha</taxon>
    </lineage>
</organism>
<keyword evidence="2" id="KW-1185">Reference proteome</keyword>
<gene>
    <name evidence="1" type="ORF">LTR05_004481</name>
</gene>
<dbReference type="EMBL" id="JAVRRJ010000004">
    <property type="protein sequence ID" value="KAK5085201.1"/>
    <property type="molecule type" value="Genomic_DNA"/>
</dbReference>
<accession>A0AAN7YAG2</accession>
<comment type="caution">
    <text evidence="1">The sequence shown here is derived from an EMBL/GenBank/DDBJ whole genome shotgun (WGS) entry which is preliminary data.</text>
</comment>
<protein>
    <submittedName>
        <fullName evidence="1">Uncharacterized protein</fullName>
    </submittedName>
</protein>
<proteinExistence type="predicted"/>